<accession>A0A1X7THC0</accession>
<dbReference type="InterPro" id="IPR000315">
    <property type="entry name" value="Znf_B-box"/>
</dbReference>
<feature type="repeat" description="NHL" evidence="6">
    <location>
        <begin position="524"/>
        <end position="563"/>
    </location>
</feature>
<evidence type="ECO:0000259" key="7">
    <source>
        <dbReference type="PROSITE" id="PS50089"/>
    </source>
</evidence>
<feature type="repeat" description="NHL" evidence="6">
    <location>
        <begin position="444"/>
        <end position="469"/>
    </location>
</feature>
<dbReference type="PROSITE" id="PS50089">
    <property type="entry name" value="ZF_RING_2"/>
    <property type="match status" value="1"/>
</dbReference>
<dbReference type="CDD" id="cd19757">
    <property type="entry name" value="Bbox1"/>
    <property type="match status" value="1"/>
</dbReference>
<dbReference type="SMART" id="SM00184">
    <property type="entry name" value="RING"/>
    <property type="match status" value="1"/>
</dbReference>
<keyword evidence="3 5" id="KW-0863">Zinc-finger</keyword>
<dbReference type="InterPro" id="IPR017907">
    <property type="entry name" value="Znf_RING_CS"/>
</dbReference>
<dbReference type="InterPro" id="IPR001258">
    <property type="entry name" value="NHL_repeat"/>
</dbReference>
<organism evidence="9">
    <name type="scientific">Amphimedon queenslandica</name>
    <name type="common">Sponge</name>
    <dbReference type="NCBI Taxonomy" id="400682"/>
    <lineage>
        <taxon>Eukaryota</taxon>
        <taxon>Metazoa</taxon>
        <taxon>Porifera</taxon>
        <taxon>Demospongiae</taxon>
        <taxon>Heteroscleromorpha</taxon>
        <taxon>Haplosclerida</taxon>
        <taxon>Niphatidae</taxon>
        <taxon>Amphimedon</taxon>
    </lineage>
</organism>
<dbReference type="InterPro" id="IPR001841">
    <property type="entry name" value="Znf_RING"/>
</dbReference>
<reference evidence="9" key="1">
    <citation type="submission" date="2017-05" db="UniProtKB">
        <authorList>
            <consortium name="EnsemblMetazoa"/>
        </authorList>
    </citation>
    <scope>IDENTIFICATION</scope>
</reference>
<keyword evidence="2" id="KW-0677">Repeat</keyword>
<dbReference type="CDD" id="cd05819">
    <property type="entry name" value="NHL"/>
    <property type="match status" value="1"/>
</dbReference>
<dbReference type="OrthoDB" id="342730at2759"/>
<evidence type="ECO:0000313" key="9">
    <source>
        <dbReference type="EnsemblMetazoa" id="Aqu2.1.14133_001"/>
    </source>
</evidence>
<evidence type="ECO:0000256" key="5">
    <source>
        <dbReference type="PROSITE-ProRule" id="PRU00024"/>
    </source>
</evidence>
<dbReference type="GO" id="GO:0043161">
    <property type="term" value="P:proteasome-mediated ubiquitin-dependent protein catabolic process"/>
    <property type="evidence" value="ECO:0007669"/>
    <property type="project" value="TreeGrafter"/>
</dbReference>
<dbReference type="Gene3D" id="3.30.40.10">
    <property type="entry name" value="Zinc/RING finger domain, C3HC4 (zinc finger)"/>
    <property type="match status" value="1"/>
</dbReference>
<dbReference type="PROSITE" id="PS50119">
    <property type="entry name" value="ZF_BBOX"/>
    <property type="match status" value="1"/>
</dbReference>
<dbReference type="PANTHER" id="PTHR24104">
    <property type="entry name" value="E3 UBIQUITIN-PROTEIN LIGASE NHLRC1-RELATED"/>
    <property type="match status" value="1"/>
</dbReference>
<protein>
    <recommendedName>
        <fullName evidence="10">RING-type domain-containing protein</fullName>
    </recommendedName>
</protein>
<proteinExistence type="predicted"/>
<feature type="domain" description="B box-type" evidence="8">
    <location>
        <begin position="99"/>
        <end position="145"/>
    </location>
</feature>
<feature type="repeat" description="NHL" evidence="6">
    <location>
        <begin position="564"/>
        <end position="607"/>
    </location>
</feature>
<evidence type="ECO:0000256" key="3">
    <source>
        <dbReference type="ARBA" id="ARBA00022771"/>
    </source>
</evidence>
<dbReference type="SUPFAM" id="SSF57850">
    <property type="entry name" value="RING/U-box"/>
    <property type="match status" value="1"/>
</dbReference>
<dbReference type="GO" id="GO:0061630">
    <property type="term" value="F:ubiquitin protein ligase activity"/>
    <property type="evidence" value="ECO:0007669"/>
    <property type="project" value="TreeGrafter"/>
</dbReference>
<dbReference type="PROSITE" id="PS51125">
    <property type="entry name" value="NHL"/>
    <property type="match status" value="4"/>
</dbReference>
<keyword evidence="1" id="KW-0479">Metal-binding</keyword>
<dbReference type="PROSITE" id="PS00518">
    <property type="entry name" value="ZF_RING_1"/>
    <property type="match status" value="1"/>
</dbReference>
<dbReference type="GO" id="GO:0000209">
    <property type="term" value="P:protein polyubiquitination"/>
    <property type="evidence" value="ECO:0007669"/>
    <property type="project" value="TreeGrafter"/>
</dbReference>
<evidence type="ECO:0000256" key="6">
    <source>
        <dbReference type="PROSITE-ProRule" id="PRU00504"/>
    </source>
</evidence>
<feature type="domain" description="RING-type" evidence="7">
    <location>
        <begin position="22"/>
        <end position="64"/>
    </location>
</feature>
<dbReference type="InterPro" id="IPR013083">
    <property type="entry name" value="Znf_RING/FYVE/PHD"/>
</dbReference>
<dbReference type="Gene3D" id="3.30.160.60">
    <property type="entry name" value="Classic Zinc Finger"/>
    <property type="match status" value="1"/>
</dbReference>
<sequence length="652" mass="72300">CFILMALKTNPFLLKLKEQLTCAKCHGLYTSPRILPCHHSFCQNCIEVREVQKVLYSVQCPSCDAEPIELSSLDEVESKFSVTPKLNELRDVYDSMKESEGIHCGNCFIASAASYCKDCNKTLCNDCIDAHKKWSEFATHAILGLEEALKAPTESMIEEEAEEKVTSHVSPILSAISGREAEIREQGEAVKEEIRSFLKSLTSSLEDKFISEVDEIIDRKLQMLEKQKKESLNTSHEIKELEPVEKADIQFIGSKESISHHVGSVVSRAGLEECKVKEIATIKHMPEERAISFELSIELPNHELHLDLPASSISLSIEPASANTTTKHSQVIDARVIPTDKPRVYQVICTPVIRGRHQVCIKALGIQLKTPSSFTIPFNPYIEQVITPIRTIGDVQRPCGVAVSDDGRVIVSEYSASVVSILGNEGKLSFGNEINNIIFNGSYGIAITDDCCIIVADYNNHRIQRISMDGQYVTSFGCAGCGPMQLNYPRGIAISRAKKLVYIADTSNHRIQIFNCDLTFFGLFGKKGAGNGEFNTPHDVAIDNEGFVYVTDWNHRIQKFTHDGKYLTKFGSNAGQLNRPSGIAVDNAGLVYVSEYGKNCVSIFTSDGDFVRSFGEKGTGENQFKDIEGGITFDKDGRLYICDTGNDRIIVY</sequence>
<evidence type="ECO:0000259" key="8">
    <source>
        <dbReference type="PROSITE" id="PS50119"/>
    </source>
</evidence>
<evidence type="ECO:0000256" key="1">
    <source>
        <dbReference type="ARBA" id="ARBA00022723"/>
    </source>
</evidence>
<dbReference type="AlphaFoldDB" id="A0A1X7THC0"/>
<dbReference type="Pfam" id="PF01436">
    <property type="entry name" value="NHL"/>
    <property type="match status" value="3"/>
</dbReference>
<dbReference type="GO" id="GO:0008270">
    <property type="term" value="F:zinc ion binding"/>
    <property type="evidence" value="ECO:0007669"/>
    <property type="project" value="UniProtKB-KW"/>
</dbReference>
<name>A0A1X7THC0_AMPQE</name>
<keyword evidence="4" id="KW-0862">Zinc</keyword>
<dbReference type="SUPFAM" id="SSF101898">
    <property type="entry name" value="NHL repeat"/>
    <property type="match status" value="1"/>
</dbReference>
<dbReference type="InterPro" id="IPR050952">
    <property type="entry name" value="TRIM-NHL_E3_ligases"/>
</dbReference>
<dbReference type="Gene3D" id="2.120.10.30">
    <property type="entry name" value="TolB, C-terminal domain"/>
    <property type="match status" value="3"/>
</dbReference>
<dbReference type="EnsemblMetazoa" id="Aqu2.1.14133_001">
    <property type="protein sequence ID" value="Aqu2.1.14133_001"/>
    <property type="gene ID" value="Aqu2.1.14133"/>
</dbReference>
<feature type="repeat" description="NHL" evidence="6">
    <location>
        <begin position="473"/>
        <end position="517"/>
    </location>
</feature>
<evidence type="ECO:0000256" key="2">
    <source>
        <dbReference type="ARBA" id="ARBA00022737"/>
    </source>
</evidence>
<dbReference type="PANTHER" id="PTHR24104:SF25">
    <property type="entry name" value="PROTEIN LIN-41"/>
    <property type="match status" value="1"/>
</dbReference>
<evidence type="ECO:0000256" key="4">
    <source>
        <dbReference type="ARBA" id="ARBA00022833"/>
    </source>
</evidence>
<dbReference type="InterPro" id="IPR011042">
    <property type="entry name" value="6-blade_b-propeller_TolB-like"/>
</dbReference>
<dbReference type="InParanoid" id="A0A1X7THC0"/>
<evidence type="ECO:0008006" key="10">
    <source>
        <dbReference type="Google" id="ProtNLM"/>
    </source>
</evidence>